<evidence type="ECO:0000256" key="5">
    <source>
        <dbReference type="ARBA" id="ARBA00031445"/>
    </source>
</evidence>
<gene>
    <name evidence="10" type="ORF">C900_03737</name>
</gene>
<evidence type="ECO:0000256" key="8">
    <source>
        <dbReference type="RuleBase" id="RU365103"/>
    </source>
</evidence>
<dbReference type="EMBL" id="AMZN01000054">
    <property type="protein sequence ID" value="ELR70383.1"/>
    <property type="molecule type" value="Genomic_DNA"/>
</dbReference>
<name>L8JQA8_9BACT</name>
<dbReference type="GO" id="GO:0005886">
    <property type="term" value="C:plasma membrane"/>
    <property type="evidence" value="ECO:0007669"/>
    <property type="project" value="UniProtKB-SubCell"/>
</dbReference>
<accession>L8JQA8</accession>
<dbReference type="GO" id="GO:0009244">
    <property type="term" value="P:lipopolysaccharide core region biosynthetic process"/>
    <property type="evidence" value="ECO:0007669"/>
    <property type="project" value="UniProtKB-UniRule"/>
</dbReference>
<keyword evidence="8" id="KW-1003">Cell membrane</keyword>
<dbReference type="GO" id="GO:0009245">
    <property type="term" value="P:lipid A biosynthetic process"/>
    <property type="evidence" value="ECO:0007669"/>
    <property type="project" value="TreeGrafter"/>
</dbReference>
<dbReference type="Proteomes" id="UP000011135">
    <property type="component" value="Unassembled WGS sequence"/>
</dbReference>
<feature type="domain" description="3-deoxy-D-manno-octulosonic-acid transferase N-terminal" evidence="9">
    <location>
        <begin position="43"/>
        <end position="208"/>
    </location>
</feature>
<dbReference type="RefSeq" id="WP_009581131.1">
    <property type="nucleotide sequence ID" value="NZ_AMZN01000054.1"/>
</dbReference>
<reference evidence="10 11" key="1">
    <citation type="submission" date="2012-12" db="EMBL/GenBank/DDBJ databases">
        <title>Genome assembly of Fulvivirga imtechensis AK7.</title>
        <authorList>
            <person name="Nupur N."/>
            <person name="Khatri I."/>
            <person name="Kumar R."/>
            <person name="Subramanian S."/>
            <person name="Pinnaka A."/>
        </authorList>
    </citation>
    <scope>NUCLEOTIDE SEQUENCE [LARGE SCALE GENOMIC DNA]</scope>
    <source>
        <strain evidence="10 11">AK7</strain>
    </source>
</reference>
<dbReference type="GO" id="GO:0043842">
    <property type="term" value="F:Kdo transferase activity"/>
    <property type="evidence" value="ECO:0007669"/>
    <property type="project" value="UniProtKB-EC"/>
</dbReference>
<keyword evidence="4 8" id="KW-0808">Transferase</keyword>
<dbReference type="STRING" id="1237149.C900_03737"/>
<dbReference type="PANTHER" id="PTHR42755">
    <property type="entry name" value="3-DEOXY-MANNO-OCTULOSONATE CYTIDYLYLTRANSFERASE"/>
    <property type="match status" value="1"/>
</dbReference>
<organism evidence="10 11">
    <name type="scientific">Fulvivirga imtechensis AK7</name>
    <dbReference type="NCBI Taxonomy" id="1237149"/>
    <lineage>
        <taxon>Bacteria</taxon>
        <taxon>Pseudomonadati</taxon>
        <taxon>Bacteroidota</taxon>
        <taxon>Cytophagia</taxon>
        <taxon>Cytophagales</taxon>
        <taxon>Fulvivirgaceae</taxon>
        <taxon>Fulvivirga</taxon>
    </lineage>
</organism>
<evidence type="ECO:0000259" key="9">
    <source>
        <dbReference type="Pfam" id="PF04413"/>
    </source>
</evidence>
<comment type="subcellular location">
    <subcellularLocation>
        <location evidence="8">Cell membrane</location>
    </subcellularLocation>
</comment>
<feature type="active site" description="Proton acceptor" evidence="7">
    <location>
        <position position="62"/>
    </location>
</feature>
<comment type="similarity">
    <text evidence="8">Belongs to the glycosyltransferase group 1 family.</text>
</comment>
<comment type="pathway">
    <text evidence="1 8">Bacterial outer membrane biogenesis; LPS core biosynthesis.</text>
</comment>
<evidence type="ECO:0000256" key="1">
    <source>
        <dbReference type="ARBA" id="ARBA00004713"/>
    </source>
</evidence>
<dbReference type="AlphaFoldDB" id="L8JQA8"/>
<comment type="catalytic activity">
    <reaction evidence="6 8">
        <text>lipid IVA (E. coli) + CMP-3-deoxy-beta-D-manno-octulosonate = alpha-Kdo-(2-&gt;6)-lipid IVA (E. coli) + CMP + H(+)</text>
        <dbReference type="Rhea" id="RHEA:28066"/>
        <dbReference type="ChEBI" id="CHEBI:15378"/>
        <dbReference type="ChEBI" id="CHEBI:58603"/>
        <dbReference type="ChEBI" id="CHEBI:60364"/>
        <dbReference type="ChEBI" id="CHEBI:60377"/>
        <dbReference type="ChEBI" id="CHEBI:85987"/>
        <dbReference type="EC" id="2.4.99.12"/>
    </reaction>
</comment>
<proteinExistence type="inferred from homology"/>
<dbReference type="EC" id="2.4.99.12" evidence="2 8"/>
<dbReference type="Gene3D" id="3.40.50.11720">
    <property type="entry name" value="3-Deoxy-D-manno-octulosonic-acid transferase, N-terminal domain"/>
    <property type="match status" value="1"/>
</dbReference>
<evidence type="ECO:0000256" key="7">
    <source>
        <dbReference type="PIRSR" id="PIRSR639901-1"/>
    </source>
</evidence>
<dbReference type="InterPro" id="IPR007507">
    <property type="entry name" value="Glycos_transf_N"/>
</dbReference>
<dbReference type="InterPro" id="IPR038107">
    <property type="entry name" value="Glycos_transf_N_sf"/>
</dbReference>
<dbReference type="InterPro" id="IPR039901">
    <property type="entry name" value="Kdotransferase"/>
</dbReference>
<protein>
    <recommendedName>
        <fullName evidence="3 8">3-deoxy-D-manno-octulosonic acid transferase</fullName>
        <shortName evidence="8">Kdo transferase</shortName>
        <ecNumber evidence="2 8">2.4.99.12</ecNumber>
    </recommendedName>
    <alternativeName>
        <fullName evidence="5 8">Lipid IV(A) 3-deoxy-D-manno-octulosonic acid transferase</fullName>
    </alternativeName>
</protein>
<dbReference type="OrthoDB" id="9789797at2"/>
<sequence>MGKFFYNCSVFFYKIAIQLASIFNKKAKLFIQGRKHLLQKIKKDLQQSHSPVAWFHCASLGEFEQGRPLMEAFKKEYSHYKIVLTFFSPSGYEVRKNYKGADHIYYLPFDSKKNARLFLKYVNPKIAFFIKYEFWYYYSKGLRSGNIPVLSTSSIFRENQLFFKSYARFYRKILNNFTYFFVQDRKSRDLLKSIGITNATVAGDTRFDRVMNISEKRVSLPEVATFKDNKKLMVIGSCWPEDFDVLNSFINDTDIKFIIAPHEIEERFMERIENDLLKKCIRYSEIKDQHLAKYDVMIIDNIGMLSSLYAYGDYAFVGGAYGQGLHNILEPATFGLPIFFGNKNYNKFREARDLINLGGAVAVAGYDELRSQFRAFCDETTYNIASGINRDYVKDSTGATEKIISYCKNLIE</sequence>
<keyword evidence="11" id="KW-1185">Reference proteome</keyword>
<dbReference type="Gene3D" id="3.40.50.2000">
    <property type="entry name" value="Glycogen Phosphorylase B"/>
    <property type="match status" value="1"/>
</dbReference>
<evidence type="ECO:0000256" key="4">
    <source>
        <dbReference type="ARBA" id="ARBA00022679"/>
    </source>
</evidence>
<dbReference type="eggNOG" id="COG1519">
    <property type="taxonomic scope" value="Bacteria"/>
</dbReference>
<dbReference type="Pfam" id="PF04413">
    <property type="entry name" value="Glycos_transf_N"/>
    <property type="match status" value="1"/>
</dbReference>
<dbReference type="PATRIC" id="fig|1237149.3.peg.3498"/>
<dbReference type="UniPathway" id="UPA00958"/>
<comment type="caution">
    <text evidence="10">The sequence shown here is derived from an EMBL/GenBank/DDBJ whole genome shotgun (WGS) entry which is preliminary data.</text>
</comment>
<comment type="function">
    <text evidence="8">Involved in lipopolysaccharide (LPS) biosynthesis. Catalyzes the transfer of 3-deoxy-D-manno-octulosonate (Kdo) residue(s) from CMP-Kdo to lipid IV(A), the tetraacyldisaccharide-1,4'-bisphosphate precursor of lipid A.</text>
</comment>
<dbReference type="PANTHER" id="PTHR42755:SF1">
    <property type="entry name" value="3-DEOXY-D-MANNO-OCTULOSONIC ACID TRANSFERASE, MITOCHONDRIAL-RELATED"/>
    <property type="match status" value="1"/>
</dbReference>
<keyword evidence="8" id="KW-0472">Membrane</keyword>
<evidence type="ECO:0000256" key="3">
    <source>
        <dbReference type="ARBA" id="ARBA00019077"/>
    </source>
</evidence>
<evidence type="ECO:0000313" key="11">
    <source>
        <dbReference type="Proteomes" id="UP000011135"/>
    </source>
</evidence>
<evidence type="ECO:0000256" key="2">
    <source>
        <dbReference type="ARBA" id="ARBA00012621"/>
    </source>
</evidence>
<evidence type="ECO:0000256" key="6">
    <source>
        <dbReference type="ARBA" id="ARBA00049183"/>
    </source>
</evidence>
<evidence type="ECO:0000313" key="10">
    <source>
        <dbReference type="EMBL" id="ELR70383.1"/>
    </source>
</evidence>
<keyword evidence="8" id="KW-0448">Lipopolysaccharide biosynthesis</keyword>